<evidence type="ECO:0000256" key="1">
    <source>
        <dbReference type="SAM" id="MobiDB-lite"/>
    </source>
</evidence>
<feature type="region of interest" description="Disordered" evidence="1">
    <location>
        <begin position="269"/>
        <end position="319"/>
    </location>
</feature>
<feature type="region of interest" description="Disordered" evidence="1">
    <location>
        <begin position="68"/>
        <end position="122"/>
    </location>
</feature>
<name>A0AA40FE29_9HYME</name>
<sequence>MLSGFCCRHKRKVQNLLPCKSAAGAAAAAAAAAAAGGRTRVLTDGQSHGGTGSAGGAVLYEDLPEAVTHSQLHHRQNHLPSHHHPSQAPTIEVRNPGQRHGLRERQPQQLQRARAPAPHHLDYLDYRDPRAILRVQDKPSRAVLGGYRTPRALLAKSQGVPLSIATHTPCTPRCTSATSPLLQNGGGGGSSLLRNSHLLLASQNALITSQQPLVQLPTVPPTTTTTTTTATAAVPSISTCPDLEAANLANENYLADGGCVASGRPIDSRLPITPTHRPRLLVQDVPPRSQSLANPPGQTRPSPLVPRDEISNGRRSSVDSEGYSYIDFKDRELESTRYERSASKLYGTTSARSNSVDSDGYSYIVDSASRRAPGTARRIVADGTEEEVCPLCTMQQIHSLLSKPEDVYLNVQMST</sequence>
<dbReference type="EMBL" id="JAHYIQ010000053">
    <property type="protein sequence ID" value="KAK1117306.1"/>
    <property type="molecule type" value="Genomic_DNA"/>
</dbReference>
<feature type="compositionally biased region" description="Polar residues" evidence="1">
    <location>
        <begin position="288"/>
        <end position="301"/>
    </location>
</feature>
<accession>A0AA40FE29</accession>
<feature type="compositionally biased region" description="Basic and acidic residues" evidence="1">
    <location>
        <begin position="306"/>
        <end position="318"/>
    </location>
</feature>
<keyword evidence="3" id="KW-1185">Reference proteome</keyword>
<feature type="compositionally biased region" description="Basic residues" evidence="1">
    <location>
        <begin position="71"/>
        <end position="85"/>
    </location>
</feature>
<comment type="caution">
    <text evidence="2">The sequence shown here is derived from an EMBL/GenBank/DDBJ whole genome shotgun (WGS) entry which is preliminary data.</text>
</comment>
<evidence type="ECO:0000313" key="3">
    <source>
        <dbReference type="Proteomes" id="UP001177670"/>
    </source>
</evidence>
<proteinExistence type="predicted"/>
<dbReference type="AlphaFoldDB" id="A0AA40FE29"/>
<organism evidence="2 3">
    <name type="scientific">Melipona bicolor</name>
    <dbReference type="NCBI Taxonomy" id="60889"/>
    <lineage>
        <taxon>Eukaryota</taxon>
        <taxon>Metazoa</taxon>
        <taxon>Ecdysozoa</taxon>
        <taxon>Arthropoda</taxon>
        <taxon>Hexapoda</taxon>
        <taxon>Insecta</taxon>
        <taxon>Pterygota</taxon>
        <taxon>Neoptera</taxon>
        <taxon>Endopterygota</taxon>
        <taxon>Hymenoptera</taxon>
        <taxon>Apocrita</taxon>
        <taxon>Aculeata</taxon>
        <taxon>Apoidea</taxon>
        <taxon>Anthophila</taxon>
        <taxon>Apidae</taxon>
        <taxon>Melipona</taxon>
    </lineage>
</organism>
<feature type="compositionally biased region" description="Low complexity" evidence="1">
    <location>
        <begin position="107"/>
        <end position="118"/>
    </location>
</feature>
<gene>
    <name evidence="2" type="ORF">K0M31_016855</name>
</gene>
<dbReference type="Proteomes" id="UP001177670">
    <property type="component" value="Unassembled WGS sequence"/>
</dbReference>
<reference evidence="2" key="1">
    <citation type="submission" date="2021-10" db="EMBL/GenBank/DDBJ databases">
        <title>Melipona bicolor Genome sequencing and assembly.</title>
        <authorList>
            <person name="Araujo N.S."/>
            <person name="Arias M.C."/>
        </authorList>
    </citation>
    <scope>NUCLEOTIDE SEQUENCE</scope>
    <source>
        <strain evidence="2">USP_2M_L1-L4_2017</strain>
        <tissue evidence="2">Whole body</tissue>
    </source>
</reference>
<evidence type="ECO:0000313" key="2">
    <source>
        <dbReference type="EMBL" id="KAK1117306.1"/>
    </source>
</evidence>
<protein>
    <submittedName>
        <fullName evidence="2">Uncharacterized protein</fullName>
    </submittedName>
</protein>